<evidence type="ECO:0000313" key="1">
    <source>
        <dbReference type="EMBL" id="MEQ2300399.1"/>
    </source>
</evidence>
<sequence>MSRVDDAPESMKDLGIHLSCISPVFTLIVQLADVLDSVSIQVCQHSIFEHDTMQQDTQLVFITNTSGLASKLKEKRPGVSIAGERSCADFVVLLRCMPQQLTLRQLLAFLQYQDEAACTLEFIQRERDKGQKRQDCLQEERTSLTFNGTSYRSWQH</sequence>
<dbReference type="EMBL" id="JAHRIP010049457">
    <property type="protein sequence ID" value="MEQ2300399.1"/>
    <property type="molecule type" value="Genomic_DNA"/>
</dbReference>
<comment type="caution">
    <text evidence="1">The sequence shown here is derived from an EMBL/GenBank/DDBJ whole genome shotgun (WGS) entry which is preliminary data.</text>
</comment>
<organism evidence="1 2">
    <name type="scientific">Ameca splendens</name>
    <dbReference type="NCBI Taxonomy" id="208324"/>
    <lineage>
        <taxon>Eukaryota</taxon>
        <taxon>Metazoa</taxon>
        <taxon>Chordata</taxon>
        <taxon>Craniata</taxon>
        <taxon>Vertebrata</taxon>
        <taxon>Euteleostomi</taxon>
        <taxon>Actinopterygii</taxon>
        <taxon>Neopterygii</taxon>
        <taxon>Teleostei</taxon>
        <taxon>Neoteleostei</taxon>
        <taxon>Acanthomorphata</taxon>
        <taxon>Ovalentaria</taxon>
        <taxon>Atherinomorphae</taxon>
        <taxon>Cyprinodontiformes</taxon>
        <taxon>Goodeidae</taxon>
        <taxon>Ameca</taxon>
    </lineage>
</organism>
<accession>A0ABV0Z2I9</accession>
<protein>
    <submittedName>
        <fullName evidence="1">Uncharacterized protein</fullName>
    </submittedName>
</protein>
<evidence type="ECO:0000313" key="2">
    <source>
        <dbReference type="Proteomes" id="UP001469553"/>
    </source>
</evidence>
<name>A0ABV0Z2I9_9TELE</name>
<keyword evidence="2" id="KW-1185">Reference proteome</keyword>
<gene>
    <name evidence="1" type="ORF">AMECASPLE_025025</name>
</gene>
<dbReference type="Proteomes" id="UP001469553">
    <property type="component" value="Unassembled WGS sequence"/>
</dbReference>
<proteinExistence type="predicted"/>
<reference evidence="1 2" key="1">
    <citation type="submission" date="2021-06" db="EMBL/GenBank/DDBJ databases">
        <authorList>
            <person name="Palmer J.M."/>
        </authorList>
    </citation>
    <scope>NUCLEOTIDE SEQUENCE [LARGE SCALE GENOMIC DNA]</scope>
    <source>
        <strain evidence="1 2">AS_MEX2019</strain>
        <tissue evidence="1">Muscle</tissue>
    </source>
</reference>